<sequence>MQAQDGIEKLCESLEKDLLRDFDRAYKDGDPRAMSHCAKVLQEFNGGHSCVQIYVNQHEFFISNAKVTEVDEIRYSEDPPDVDSSLIKLYDEIRMTVRREAEIIVAVFPDPGAVMQVFLQRVFAQSIQQHIELLLQRAEKQSHLAYLRTLAATHAETARLVDNLKAYCEKETHLFVGVDATVSSAPSIAVTADRCFEDLFVPYTEGDRYVDRERQGLVEAFTAAIAGFTATLQQRKKGAKGPSALARAFNQISSSAASPNPAAKDAAAAAVPASPRKDGFDAASIYSNAGASGSSHNVNLVAVLAGPVDEDVTLPTTDVALRMLRIHAEAVTRSVELTDSQDLARVSSILFGVLLEFVGTRYVDIALENAIDDLDLKTEPDLKVMFVIKTADDIINLVQQHFQSAIVSRV</sequence>
<dbReference type="OrthoDB" id="125856at2759"/>
<dbReference type="GO" id="GO:0000145">
    <property type="term" value="C:exocyst"/>
    <property type="evidence" value="ECO:0007669"/>
    <property type="project" value="TreeGrafter"/>
</dbReference>
<proteinExistence type="predicted"/>
<protein>
    <submittedName>
        <fullName evidence="2">Exocyst complex component Sec10-like protein</fullName>
    </submittedName>
</protein>
<dbReference type="InterPro" id="IPR009976">
    <property type="entry name" value="Sec10-like"/>
</dbReference>
<comment type="caution">
    <text evidence="2">The sequence shown here is derived from an EMBL/GenBank/DDBJ whole genome shotgun (WGS) entry which is preliminary data.</text>
</comment>
<keyword evidence="3" id="KW-1185">Reference proteome</keyword>
<dbReference type="Proteomes" id="UP000268093">
    <property type="component" value="Unassembled WGS sequence"/>
</dbReference>
<dbReference type="PANTHER" id="PTHR12100:SF0">
    <property type="entry name" value="EXOCYST COMPLEX COMPONENT 5"/>
    <property type="match status" value="1"/>
</dbReference>
<reference evidence="2 3" key="1">
    <citation type="journal article" date="2018" name="New Phytol.">
        <title>Phylogenomics of Endogonaceae and evolution of mycorrhizas within Mucoromycota.</title>
        <authorList>
            <person name="Chang Y."/>
            <person name="Desiro A."/>
            <person name="Na H."/>
            <person name="Sandor L."/>
            <person name="Lipzen A."/>
            <person name="Clum A."/>
            <person name="Barry K."/>
            <person name="Grigoriev I.V."/>
            <person name="Martin F.M."/>
            <person name="Stajich J.E."/>
            <person name="Smith M.E."/>
            <person name="Bonito G."/>
            <person name="Spatafora J.W."/>
        </authorList>
    </citation>
    <scope>NUCLEOTIDE SEQUENCE [LARGE SCALE GENOMIC DNA]</scope>
    <source>
        <strain evidence="2 3">GMNB39</strain>
    </source>
</reference>
<evidence type="ECO:0000313" key="3">
    <source>
        <dbReference type="Proteomes" id="UP000268093"/>
    </source>
</evidence>
<dbReference type="GO" id="GO:0006887">
    <property type="term" value="P:exocytosis"/>
    <property type="evidence" value="ECO:0007669"/>
    <property type="project" value="TreeGrafter"/>
</dbReference>
<evidence type="ECO:0000259" key="1">
    <source>
        <dbReference type="Pfam" id="PF07393"/>
    </source>
</evidence>
<dbReference type="AlphaFoldDB" id="A0A433D6I4"/>
<dbReference type="InterPro" id="IPR048627">
    <property type="entry name" value="Sec10_HB"/>
</dbReference>
<dbReference type="EMBL" id="RBNI01005854">
    <property type="protein sequence ID" value="RUP46435.1"/>
    <property type="molecule type" value="Genomic_DNA"/>
</dbReference>
<organism evidence="2 3">
    <name type="scientific">Jimgerdemannia flammicorona</name>
    <dbReference type="NCBI Taxonomy" id="994334"/>
    <lineage>
        <taxon>Eukaryota</taxon>
        <taxon>Fungi</taxon>
        <taxon>Fungi incertae sedis</taxon>
        <taxon>Mucoromycota</taxon>
        <taxon>Mucoromycotina</taxon>
        <taxon>Endogonomycetes</taxon>
        <taxon>Endogonales</taxon>
        <taxon>Endogonaceae</taxon>
        <taxon>Jimgerdemannia</taxon>
    </lineage>
</organism>
<dbReference type="GO" id="GO:0006893">
    <property type="term" value="P:Golgi to plasma membrane transport"/>
    <property type="evidence" value="ECO:0007669"/>
    <property type="project" value="TreeGrafter"/>
</dbReference>
<name>A0A433D6I4_9FUNG</name>
<dbReference type="Pfam" id="PF07393">
    <property type="entry name" value="Sec10_HB"/>
    <property type="match status" value="1"/>
</dbReference>
<accession>A0A433D6I4</accession>
<gene>
    <name evidence="2" type="ORF">BC936DRAFT_146969</name>
</gene>
<dbReference type="PANTHER" id="PTHR12100">
    <property type="entry name" value="SEC10"/>
    <property type="match status" value="1"/>
</dbReference>
<feature type="domain" description="Exocyst complex component Sec10-like alpha-helical bundle" evidence="1">
    <location>
        <begin position="2"/>
        <end position="407"/>
    </location>
</feature>
<evidence type="ECO:0000313" key="2">
    <source>
        <dbReference type="EMBL" id="RUP46435.1"/>
    </source>
</evidence>